<keyword evidence="3" id="KW-1185">Reference proteome</keyword>
<evidence type="ECO:0000313" key="2">
    <source>
        <dbReference type="EMBL" id="CAL1697918.1"/>
    </source>
</evidence>
<reference evidence="3" key="1">
    <citation type="submission" date="2024-04" db="EMBL/GenBank/DDBJ databases">
        <authorList>
            <person name="Shaw F."/>
            <person name="Minotto A."/>
        </authorList>
    </citation>
    <scope>NUCLEOTIDE SEQUENCE [LARGE SCALE GENOMIC DNA]</scope>
</reference>
<organism evidence="2 3">
    <name type="scientific">Somion occarium</name>
    <dbReference type="NCBI Taxonomy" id="3059160"/>
    <lineage>
        <taxon>Eukaryota</taxon>
        <taxon>Fungi</taxon>
        <taxon>Dikarya</taxon>
        <taxon>Basidiomycota</taxon>
        <taxon>Agaricomycotina</taxon>
        <taxon>Agaricomycetes</taxon>
        <taxon>Polyporales</taxon>
        <taxon>Cerrenaceae</taxon>
        <taxon>Somion</taxon>
    </lineage>
</organism>
<feature type="region of interest" description="Disordered" evidence="1">
    <location>
        <begin position="257"/>
        <end position="296"/>
    </location>
</feature>
<feature type="compositionally biased region" description="Low complexity" evidence="1">
    <location>
        <begin position="51"/>
        <end position="63"/>
    </location>
</feature>
<sequence length="312" mass="33912">MCFSTPMLPYVPPTRSTYSVASTMSESVAPVGLDAPPTSCSPAPKKPTSEPPSTSSRRPSVAVKSRSNKLAKQTSKLLSPAEAAKELVLDIDLSMIGKDQARKIMSEQHKILGFRPPPGSLAAEAQAAAARHPVVKGAQLLTVQKLKEAAKTDAEDILLRRDVQRLQGTRRNNSSATRSSENRIQLNTMSEVAEALHASFASQVQAATTPLAQDTHGKNPYGHADYDSDVEKTRYTVFFKIVMHHILQGHLLCRTPQATGQRQGPRSGHSRSRPRSRPNSRKSKSKSLKLTPPPLERLETGDSIEIVCNILG</sequence>
<feature type="region of interest" description="Disordered" evidence="1">
    <location>
        <begin position="207"/>
        <end position="226"/>
    </location>
</feature>
<evidence type="ECO:0000256" key="1">
    <source>
        <dbReference type="SAM" id="MobiDB-lite"/>
    </source>
</evidence>
<gene>
    <name evidence="2" type="ORF">GFSPODELE1_LOCUS1911</name>
</gene>
<evidence type="ECO:0000313" key="3">
    <source>
        <dbReference type="Proteomes" id="UP001497453"/>
    </source>
</evidence>
<proteinExistence type="predicted"/>
<dbReference type="Proteomes" id="UP001497453">
    <property type="component" value="Chromosome 10"/>
</dbReference>
<accession>A0ABP1CT83</accession>
<dbReference type="EMBL" id="OZ037953">
    <property type="protein sequence ID" value="CAL1697918.1"/>
    <property type="molecule type" value="Genomic_DNA"/>
</dbReference>
<feature type="compositionally biased region" description="Basic residues" evidence="1">
    <location>
        <begin position="268"/>
        <end position="287"/>
    </location>
</feature>
<feature type="region of interest" description="Disordered" evidence="1">
    <location>
        <begin position="29"/>
        <end position="76"/>
    </location>
</feature>
<protein>
    <submittedName>
        <fullName evidence="2">Uncharacterized protein</fullName>
    </submittedName>
</protein>
<name>A0ABP1CT83_9APHY</name>